<dbReference type="Pfam" id="PF08327">
    <property type="entry name" value="AHSA1"/>
    <property type="match status" value="1"/>
</dbReference>
<comment type="caution">
    <text evidence="3">The sequence shown here is derived from an EMBL/GenBank/DDBJ whole genome shotgun (WGS) entry which is preliminary data.</text>
</comment>
<evidence type="ECO:0000259" key="2">
    <source>
        <dbReference type="Pfam" id="PF08327"/>
    </source>
</evidence>
<organism evidence="3 4">
    <name type="scientific">Mucilaginibacter limnophilus</name>
    <dbReference type="NCBI Taxonomy" id="1932778"/>
    <lineage>
        <taxon>Bacteria</taxon>
        <taxon>Pseudomonadati</taxon>
        <taxon>Bacteroidota</taxon>
        <taxon>Sphingobacteriia</taxon>
        <taxon>Sphingobacteriales</taxon>
        <taxon>Sphingobacteriaceae</taxon>
        <taxon>Mucilaginibacter</taxon>
    </lineage>
</organism>
<dbReference type="AlphaFoldDB" id="A0A437MUU3"/>
<dbReference type="OrthoDB" id="384974at2"/>
<dbReference type="RefSeq" id="WP_127703781.1">
    <property type="nucleotide sequence ID" value="NZ_SACK01000002.1"/>
</dbReference>
<dbReference type="InterPro" id="IPR013538">
    <property type="entry name" value="ASHA1/2-like_C"/>
</dbReference>
<evidence type="ECO:0000313" key="3">
    <source>
        <dbReference type="EMBL" id="RVU01406.1"/>
    </source>
</evidence>
<gene>
    <name evidence="3" type="ORF">EOD41_05435</name>
</gene>
<dbReference type="CDD" id="cd07814">
    <property type="entry name" value="SRPBCC_CalC_Aha1-like"/>
    <property type="match status" value="1"/>
</dbReference>
<sequence>MEIKTIKKTITIDAPAQKVWDVLMKDEYNIQWYAYFMPGTKAETDWQVGSKVRFTDDSNSGITGIITANEPAKLLHITYNGLVDKGRDDFDSDMAKAYSGSNEIYTLIERDNKTTLDIAADMGDDYYDEMSAAWEEALKKIKQLSEE</sequence>
<proteinExistence type="inferred from homology"/>
<evidence type="ECO:0000313" key="4">
    <source>
        <dbReference type="Proteomes" id="UP000282759"/>
    </source>
</evidence>
<feature type="domain" description="Activator of Hsp90 ATPase homologue 1/2-like C-terminal" evidence="2">
    <location>
        <begin position="13"/>
        <end position="145"/>
    </location>
</feature>
<dbReference type="Proteomes" id="UP000282759">
    <property type="component" value="Unassembled WGS sequence"/>
</dbReference>
<protein>
    <submittedName>
        <fullName evidence="3">SRPBCC domain-containing protein</fullName>
    </submittedName>
</protein>
<dbReference type="SUPFAM" id="SSF55961">
    <property type="entry name" value="Bet v1-like"/>
    <property type="match status" value="1"/>
</dbReference>
<keyword evidence="4" id="KW-1185">Reference proteome</keyword>
<reference evidence="3 4" key="1">
    <citation type="submission" date="2019-01" db="EMBL/GenBank/DDBJ databases">
        <authorList>
            <person name="Chen W.-M."/>
        </authorList>
    </citation>
    <scope>NUCLEOTIDE SEQUENCE [LARGE SCALE GENOMIC DNA]</scope>
    <source>
        <strain evidence="3 4">YBJ-36</strain>
    </source>
</reference>
<accession>A0A437MUU3</accession>
<dbReference type="InterPro" id="IPR023393">
    <property type="entry name" value="START-like_dom_sf"/>
</dbReference>
<comment type="similarity">
    <text evidence="1">Belongs to the AHA1 family.</text>
</comment>
<dbReference type="Gene3D" id="3.30.530.20">
    <property type="match status" value="1"/>
</dbReference>
<evidence type="ECO:0000256" key="1">
    <source>
        <dbReference type="ARBA" id="ARBA00006817"/>
    </source>
</evidence>
<name>A0A437MUU3_9SPHI</name>
<dbReference type="EMBL" id="SACK01000002">
    <property type="protein sequence ID" value="RVU01406.1"/>
    <property type="molecule type" value="Genomic_DNA"/>
</dbReference>